<dbReference type="SMART" id="SM00609">
    <property type="entry name" value="VIT"/>
    <property type="match status" value="1"/>
</dbReference>
<dbReference type="SUPFAM" id="SSF53300">
    <property type="entry name" value="vWA-like"/>
    <property type="match status" value="1"/>
</dbReference>
<feature type="domain" description="VWFA" evidence="2">
    <location>
        <begin position="295"/>
        <end position="473"/>
    </location>
</feature>
<dbReference type="PROSITE" id="PS51468">
    <property type="entry name" value="VIT"/>
    <property type="match status" value="1"/>
</dbReference>
<feature type="compositionally biased region" description="Polar residues" evidence="1">
    <location>
        <begin position="812"/>
        <end position="822"/>
    </location>
</feature>
<dbReference type="SMART" id="SM00327">
    <property type="entry name" value="VWA"/>
    <property type="match status" value="1"/>
</dbReference>
<dbReference type="InterPro" id="IPR002035">
    <property type="entry name" value="VWF_A"/>
</dbReference>
<evidence type="ECO:0000313" key="5">
    <source>
        <dbReference type="Proteomes" id="UP000664169"/>
    </source>
</evidence>
<dbReference type="PANTHER" id="PTHR45737:SF6">
    <property type="entry name" value="VON WILLEBRAND FACTOR A DOMAIN-CONTAINING PROTEIN 5A"/>
    <property type="match status" value="1"/>
</dbReference>
<dbReference type="Proteomes" id="UP000664169">
    <property type="component" value="Unassembled WGS sequence"/>
</dbReference>
<dbReference type="Pfam" id="PF08487">
    <property type="entry name" value="VIT"/>
    <property type="match status" value="1"/>
</dbReference>
<sequence length="1070" mass="116622">MRMSYQQFMMPTYYQGSYAGCYYHNTIDGSKRHLPLVKSSFHTTIYSDRQQTAIKQTFTNSTQKHIDSCKYSFPIYEGVSVTGFTCEVAGRKLVGIVKEKAEAKAEYDAAVSQGKKAGLLEQSDTSDVFNTSLGNVEINQDVDVTITYIGELKNDLDSDNIRLTIPTHIAPRYGDLPEGLRDSQNVNDQGMNISIDVIMPEENPILGLESPSHPISVSLGKLSTDPSDHTPSFSKASAMLSDSSSGLQKDFVFLIKAKQTGNPTAVLQTHPTLKNYRSLMVSLVPKFSLPSIRPEIVFVADRSGSMQGNIWMLQQALNVFLKSIPAGVKFNVCSFGSRHSFLWPKSQSYTKNSLNTAIDHVKTFDANYGGTNTLDALQATIRNRYADIPLEIILLTDGDIWAQEAAFDAINKAVVESKHQIRLFPLGIGDGVSHSLIEGLARAGNGFAQAVQLNERIDTRVVRMLKAALTPHVNNYSLEIKYDTDDDFELIEAVNDCLKIDIPGDSEGKPSDPTKPAISLFDTSADPDAMDMDKKDPILSAIKMPKLLQAPHDIPSLYSFSRTTVYILMSPDTIQRNPVSVVLKGESEHGLLRLEIPVTTFDIPGEAISQLAARKAVQDFEEHRGWIYHATNSEGKKLVDLYPSRASDLVKQEAVRLGTTYGIANKWCSFIAVDADSGIPPVSSEAPPPEPDYQQFTGFGGMAVQPLSSVSRRSGSALPPPPPASRGGSARNFSSRSRSSMDTSLQSPQPSGKEWKKMSLQSSQAAVMPFARAAAAPSPMMLSTSPQLQHPAYVKPLESASSLDFFHPIPSAVQSHSSSPRIPTSARAADVTATTNDSSSSSSSSQIRAQFSTSGILPRRQLASKPQQQAQQQAQQAQQAQSQGQAQQAQSQGQAQLQHSFPTYSPYTAAQPHPFSAYSGSAVAQPQFQPQSLPQSLPQCQSQSLLPQSLPLFITPTTTTTTTAIPTIPTTPAEKVHTLIALQDFDGFWNPSATLIQLLGITDEQARRFSGGAEGEEEAIRMTALVIAFLRTKMASEKEVWELVVDKAVEWLGSVLGTDEELIKEAEACF</sequence>
<evidence type="ECO:0000259" key="2">
    <source>
        <dbReference type="PROSITE" id="PS50234"/>
    </source>
</evidence>
<protein>
    <submittedName>
        <fullName evidence="4">Uncharacterized protein</fullName>
    </submittedName>
</protein>
<organism evidence="4 5">
    <name type="scientific">Gomphillus americanus</name>
    <dbReference type="NCBI Taxonomy" id="1940652"/>
    <lineage>
        <taxon>Eukaryota</taxon>
        <taxon>Fungi</taxon>
        <taxon>Dikarya</taxon>
        <taxon>Ascomycota</taxon>
        <taxon>Pezizomycotina</taxon>
        <taxon>Lecanoromycetes</taxon>
        <taxon>OSLEUM clade</taxon>
        <taxon>Ostropomycetidae</taxon>
        <taxon>Ostropales</taxon>
        <taxon>Graphidaceae</taxon>
        <taxon>Gomphilloideae</taxon>
        <taxon>Gomphillus</taxon>
    </lineage>
</organism>
<evidence type="ECO:0000256" key="1">
    <source>
        <dbReference type="SAM" id="MobiDB-lite"/>
    </source>
</evidence>
<feature type="compositionally biased region" description="Low complexity" evidence="1">
    <location>
        <begin position="925"/>
        <end position="940"/>
    </location>
</feature>
<dbReference type="PANTHER" id="PTHR45737">
    <property type="entry name" value="VON WILLEBRAND FACTOR A DOMAIN-CONTAINING PROTEIN 5A"/>
    <property type="match status" value="1"/>
</dbReference>
<dbReference type="Gene3D" id="3.40.50.410">
    <property type="entry name" value="von Willebrand factor, type A domain"/>
    <property type="match status" value="1"/>
</dbReference>
<dbReference type="AlphaFoldDB" id="A0A8H3FQX4"/>
<proteinExistence type="predicted"/>
<dbReference type="Pfam" id="PF13768">
    <property type="entry name" value="VWA_3"/>
    <property type="match status" value="1"/>
</dbReference>
<feature type="region of interest" description="Disordered" evidence="1">
    <location>
        <begin position="709"/>
        <end position="760"/>
    </location>
</feature>
<dbReference type="PROSITE" id="PS50234">
    <property type="entry name" value="VWFA"/>
    <property type="match status" value="1"/>
</dbReference>
<name>A0A8H3FQX4_9LECA</name>
<keyword evidence="5" id="KW-1185">Reference proteome</keyword>
<evidence type="ECO:0000313" key="4">
    <source>
        <dbReference type="EMBL" id="CAF9925611.1"/>
    </source>
</evidence>
<dbReference type="EMBL" id="CAJPDQ010000023">
    <property type="protein sequence ID" value="CAF9925611.1"/>
    <property type="molecule type" value="Genomic_DNA"/>
</dbReference>
<feature type="region of interest" description="Disordered" evidence="1">
    <location>
        <begin position="918"/>
        <end position="940"/>
    </location>
</feature>
<gene>
    <name evidence="4" type="ORF">GOMPHAMPRED_003945</name>
</gene>
<accession>A0A8H3FQX4</accession>
<reference evidence="4" key="1">
    <citation type="submission" date="2021-03" db="EMBL/GenBank/DDBJ databases">
        <authorList>
            <person name="Tagirdzhanova G."/>
        </authorList>
    </citation>
    <scope>NUCLEOTIDE SEQUENCE</scope>
</reference>
<comment type="caution">
    <text evidence="4">The sequence shown here is derived from an EMBL/GenBank/DDBJ whole genome shotgun (WGS) entry which is preliminary data.</text>
</comment>
<dbReference type="OrthoDB" id="1729737at2759"/>
<dbReference type="InterPro" id="IPR036465">
    <property type="entry name" value="vWFA_dom_sf"/>
</dbReference>
<feature type="compositionally biased region" description="Low complexity" evidence="1">
    <location>
        <begin position="867"/>
        <end position="896"/>
    </location>
</feature>
<dbReference type="InterPro" id="IPR013694">
    <property type="entry name" value="VIT"/>
</dbReference>
<feature type="compositionally biased region" description="Polar residues" evidence="1">
    <location>
        <begin position="846"/>
        <end position="855"/>
    </location>
</feature>
<feature type="domain" description="VIT" evidence="3">
    <location>
        <begin position="20"/>
        <end position="150"/>
    </location>
</feature>
<feature type="region of interest" description="Disordered" evidence="1">
    <location>
        <begin position="812"/>
        <end position="898"/>
    </location>
</feature>
<evidence type="ECO:0000259" key="3">
    <source>
        <dbReference type="PROSITE" id="PS51468"/>
    </source>
</evidence>
<feature type="compositionally biased region" description="Low complexity" evidence="1">
    <location>
        <begin position="725"/>
        <end position="747"/>
    </location>
</feature>